<evidence type="ECO:0008006" key="5">
    <source>
        <dbReference type="Google" id="ProtNLM"/>
    </source>
</evidence>
<feature type="compositionally biased region" description="Gly residues" evidence="1">
    <location>
        <begin position="331"/>
        <end position="341"/>
    </location>
</feature>
<keyword evidence="2" id="KW-1133">Transmembrane helix</keyword>
<dbReference type="AlphaFoldDB" id="A0A9P9W9Q4"/>
<dbReference type="Proteomes" id="UP000829685">
    <property type="component" value="Unassembled WGS sequence"/>
</dbReference>
<proteinExistence type="predicted"/>
<evidence type="ECO:0000256" key="1">
    <source>
        <dbReference type="SAM" id="MobiDB-lite"/>
    </source>
</evidence>
<feature type="compositionally biased region" description="Polar residues" evidence="1">
    <location>
        <begin position="1"/>
        <end position="25"/>
    </location>
</feature>
<keyword evidence="2" id="KW-0812">Transmembrane</keyword>
<reference evidence="3" key="1">
    <citation type="submission" date="2021-03" db="EMBL/GenBank/DDBJ databases">
        <title>Revisited historic fungal species revealed as producer of novel bioactive compounds through whole genome sequencing and comparative genomics.</title>
        <authorList>
            <person name="Vignolle G.A."/>
            <person name="Hochenegger N."/>
            <person name="Mach R.L."/>
            <person name="Mach-Aigner A.R."/>
            <person name="Javad Rahimi M."/>
            <person name="Salim K.A."/>
            <person name="Chan C.M."/>
            <person name="Lim L.B.L."/>
            <person name="Cai F."/>
            <person name="Druzhinina I.S."/>
            <person name="U'Ren J.M."/>
            <person name="Derntl C."/>
        </authorList>
    </citation>
    <scope>NUCLEOTIDE SEQUENCE</scope>
    <source>
        <strain evidence="3">TUCIM 5799</strain>
    </source>
</reference>
<feature type="compositionally biased region" description="Low complexity" evidence="1">
    <location>
        <begin position="26"/>
        <end position="36"/>
    </location>
</feature>
<keyword evidence="2" id="KW-0472">Membrane</keyword>
<dbReference type="Gene3D" id="3.90.1140.10">
    <property type="entry name" value="Cyclic phosphodiesterase"/>
    <property type="match status" value="1"/>
</dbReference>
<sequence length="697" mass="74900">MTVTTIPASASPRASTDPSFSSLSNPPTTTTTTSQHHQPRQHRRPRSQTPPRPGRGPDGGPPADDQDVYVLTLLTDPGLQAHMSGLRRRYFPPARLKVDAHVTLFHALPGARLGELRRDIAGLAGATPRFGMCVAREGVFRMGRGVGVGVDARAGERARGLREGLRSTWEPWLSDQDRRKAWNGHYTVMNKENDSEKVEVCLEQLKGGLSDSTGEVRGLRLWRYDRGWWREAEDFLFRGKLLMQFSRFALALVASLVLSEQVSSQESTPTLRAPSQIERQAKTTTSRTPQRTTYPPTKPTSRITSLLVPVATKYTRLTTPYIPRPTQTRGTSGGSESGSHGGDSETYNTDDYNTGYTQGWNIGCVGIGEYTEGQGQWYWTGYEAGYAAGLQACQGGIPYYSEAGEFPLKILCLLFVPFFLATSLHLIDLYAKIVVILSQTAFQLCPGLTMAWMHMFVLLTCFSTTILGATDITQGPLAYVSIASSNTAYSTARDCAANCLEFRGIWVCGVNGGFYGLGQGLGCGCASLNGCYCSTGYASSATSYLSSCISKGCIKVVDNWSTELSNMLGLYDSYCATANIAIETAQATATDGTSSIKITGVTSGQGSSVPTRTGAATNVTPTSDTQEGTKSNGGLSQSDIVALGASLGVGIPSLLIAALTLWVQLTREAHQSTGLIGETASGDYYTLGPIFGRDTTE</sequence>
<feature type="region of interest" description="Disordered" evidence="1">
    <location>
        <begin position="263"/>
        <end position="301"/>
    </location>
</feature>
<dbReference type="Pfam" id="PF13563">
    <property type="entry name" value="2_5_RNA_ligase2"/>
    <property type="match status" value="1"/>
</dbReference>
<keyword evidence="4" id="KW-1185">Reference proteome</keyword>
<feature type="transmembrane region" description="Helical" evidence="2">
    <location>
        <begin position="640"/>
        <end position="663"/>
    </location>
</feature>
<feature type="compositionally biased region" description="Basic residues" evidence="1">
    <location>
        <begin position="37"/>
        <end position="46"/>
    </location>
</feature>
<evidence type="ECO:0000256" key="2">
    <source>
        <dbReference type="SAM" id="Phobius"/>
    </source>
</evidence>
<feature type="region of interest" description="Disordered" evidence="1">
    <location>
        <begin position="319"/>
        <end position="350"/>
    </location>
</feature>
<name>A0A9P9W9Q4_9PEZI</name>
<protein>
    <recommendedName>
        <fullName evidence="5">2'-5' RNA ligase superfamily-domain-containing protein</fullName>
    </recommendedName>
</protein>
<feature type="compositionally biased region" description="Low complexity" evidence="1">
    <location>
        <begin position="282"/>
        <end position="295"/>
    </location>
</feature>
<organism evidence="3 4">
    <name type="scientific">Neoarthrinium moseri</name>
    <dbReference type="NCBI Taxonomy" id="1658444"/>
    <lineage>
        <taxon>Eukaryota</taxon>
        <taxon>Fungi</taxon>
        <taxon>Dikarya</taxon>
        <taxon>Ascomycota</taxon>
        <taxon>Pezizomycotina</taxon>
        <taxon>Sordariomycetes</taxon>
        <taxon>Xylariomycetidae</taxon>
        <taxon>Amphisphaeriales</taxon>
        <taxon>Apiosporaceae</taxon>
        <taxon>Neoarthrinium</taxon>
    </lineage>
</organism>
<feature type="region of interest" description="Disordered" evidence="1">
    <location>
        <begin position="1"/>
        <end position="66"/>
    </location>
</feature>
<gene>
    <name evidence="3" type="ORF">JX265_012916</name>
</gene>
<accession>A0A9P9W9Q4</accession>
<dbReference type="EMBL" id="JAFIMR010000060">
    <property type="protein sequence ID" value="KAI1852888.1"/>
    <property type="molecule type" value="Genomic_DNA"/>
</dbReference>
<feature type="region of interest" description="Disordered" evidence="1">
    <location>
        <begin position="601"/>
        <end position="633"/>
    </location>
</feature>
<comment type="caution">
    <text evidence="3">The sequence shown here is derived from an EMBL/GenBank/DDBJ whole genome shotgun (WGS) entry which is preliminary data.</text>
</comment>
<evidence type="ECO:0000313" key="4">
    <source>
        <dbReference type="Proteomes" id="UP000829685"/>
    </source>
</evidence>
<evidence type="ECO:0000313" key="3">
    <source>
        <dbReference type="EMBL" id="KAI1852888.1"/>
    </source>
</evidence>